<accession>A0A076LJI2</accession>
<dbReference type="KEGG" id="ete:ETEE_0258"/>
<name>A0A076LJI2_9GAMM</name>
<evidence type="ECO:0000313" key="2">
    <source>
        <dbReference type="Proteomes" id="UP000028681"/>
    </source>
</evidence>
<dbReference type="AlphaFoldDB" id="A0A076LJI2"/>
<sequence length="39" mass="4068">MCGSATLFMRQTMSRRVSAGMLGVNHIQSGSAPPPDMSG</sequence>
<dbReference type="HOGENOM" id="CLU_3308804_0_0_6"/>
<dbReference type="Proteomes" id="UP000028681">
    <property type="component" value="Chromosome"/>
</dbReference>
<protein>
    <submittedName>
        <fullName evidence="1">Uncharacterized protein</fullName>
    </submittedName>
</protein>
<gene>
    <name evidence="1" type="ORF">ETEE_0258</name>
</gene>
<proteinExistence type="predicted"/>
<evidence type="ECO:0000313" key="1">
    <source>
        <dbReference type="EMBL" id="AIJ06738.1"/>
    </source>
</evidence>
<dbReference type="EMBL" id="CP006664">
    <property type="protein sequence ID" value="AIJ06738.1"/>
    <property type="molecule type" value="Genomic_DNA"/>
</dbReference>
<reference evidence="1 2" key="1">
    <citation type="journal article" date="2012" name="PLoS ONE">
        <title>Edwardsiella comparative phylogenomics reveal the new intra/inter-species taxonomic relationships, virulence evolution and niche adaptation mechanisms.</title>
        <authorList>
            <person name="Yang M."/>
            <person name="Lv Y."/>
            <person name="Xiao J."/>
            <person name="Wu H."/>
            <person name="Zheng H."/>
            <person name="Liu Q."/>
            <person name="Zhang Y."/>
            <person name="Wang Q."/>
        </authorList>
    </citation>
    <scope>NUCLEOTIDE SEQUENCE [LARGE SCALE GENOMIC DNA]</scope>
    <source>
        <strain evidence="2">080813</strain>
    </source>
</reference>
<organism evidence="1 2">
    <name type="scientific">Edwardsiella anguillarum ET080813</name>
    <dbReference type="NCBI Taxonomy" id="667120"/>
    <lineage>
        <taxon>Bacteria</taxon>
        <taxon>Pseudomonadati</taxon>
        <taxon>Pseudomonadota</taxon>
        <taxon>Gammaproteobacteria</taxon>
        <taxon>Enterobacterales</taxon>
        <taxon>Hafniaceae</taxon>
        <taxon>Edwardsiella</taxon>
    </lineage>
</organism>